<evidence type="ECO:0000313" key="8">
    <source>
        <dbReference type="EMBL" id="NMH98218.1"/>
    </source>
</evidence>
<comment type="similarity">
    <text evidence="2">Belongs to the acyl-CoA dehydrogenase family.</text>
</comment>
<proteinExistence type="inferred from homology"/>
<comment type="cofactor">
    <cofactor evidence="1">
        <name>FAD</name>
        <dbReference type="ChEBI" id="CHEBI:57692"/>
    </cofactor>
</comment>
<evidence type="ECO:0000256" key="4">
    <source>
        <dbReference type="ARBA" id="ARBA00022827"/>
    </source>
</evidence>
<protein>
    <submittedName>
        <fullName evidence="8">Acyl-CoA/acyl-ACP dehydrogenase</fullName>
    </submittedName>
</protein>
<evidence type="ECO:0000256" key="3">
    <source>
        <dbReference type="ARBA" id="ARBA00022630"/>
    </source>
</evidence>
<dbReference type="InterPro" id="IPR037069">
    <property type="entry name" value="AcylCoA_DH/ox_N_sf"/>
</dbReference>
<dbReference type="Gene3D" id="1.10.540.10">
    <property type="entry name" value="Acyl-CoA dehydrogenase/oxidase, N-terminal domain"/>
    <property type="match status" value="1"/>
</dbReference>
<sequence length="361" mass="37561">MDLALSEEQNDFRGVVAEFLADRLGDGHAREFVDHGGQYDAGLWKSMAGELGLAGLAVEEELGGSGAGLVELALVLEEAGRAQLCAPLFATTALALPVLLAAPAGEARSELLTQIASGETTATAVFDAVAPAFADGRLDGTVSPVVDGATADLIVLPARNGDETVLVAVRRAADTVRATTLEALDPTRPLAEVTFASAAAHVLARGAEAETALRRARATAIALLAAEQLGGLQGTLDLAAEYARSRVQFDRPIGGFQAVKHRLADMYVDLELSRWTVYVAAGAFASGPEDPAEAEELAATTRAVVSEAFQRSTASLLQVLGGIGYTWEHPAHLQFKRAAASARLLGTIDEVLDAVADRIGL</sequence>
<evidence type="ECO:0000256" key="1">
    <source>
        <dbReference type="ARBA" id="ARBA00001974"/>
    </source>
</evidence>
<gene>
    <name evidence="8" type="ORF">HF526_12985</name>
</gene>
<dbReference type="RefSeq" id="WP_169381665.1">
    <property type="nucleotide sequence ID" value="NZ_JAAXLA010000020.1"/>
</dbReference>
<dbReference type="PANTHER" id="PTHR43884:SF20">
    <property type="entry name" value="ACYL-COA DEHYDROGENASE FADE28"/>
    <property type="match status" value="1"/>
</dbReference>
<reference evidence="8 9" key="1">
    <citation type="submission" date="2020-04" db="EMBL/GenBank/DDBJ databases">
        <authorList>
            <person name="Klaysubun C."/>
            <person name="Duangmal K."/>
            <person name="Lipun K."/>
        </authorList>
    </citation>
    <scope>NUCLEOTIDE SEQUENCE [LARGE SCALE GENOMIC DNA]</scope>
    <source>
        <strain evidence="8 9">K10HN5</strain>
    </source>
</reference>
<feature type="domain" description="Acyl-CoA dehydrogenase/oxidase C-terminal" evidence="6">
    <location>
        <begin position="223"/>
        <end position="359"/>
    </location>
</feature>
<evidence type="ECO:0000259" key="6">
    <source>
        <dbReference type="Pfam" id="PF00441"/>
    </source>
</evidence>
<organism evidence="8 9">
    <name type="scientific">Pseudonocardia acidicola</name>
    <dbReference type="NCBI Taxonomy" id="2724939"/>
    <lineage>
        <taxon>Bacteria</taxon>
        <taxon>Bacillati</taxon>
        <taxon>Actinomycetota</taxon>
        <taxon>Actinomycetes</taxon>
        <taxon>Pseudonocardiales</taxon>
        <taxon>Pseudonocardiaceae</taxon>
        <taxon>Pseudonocardia</taxon>
    </lineage>
</organism>
<keyword evidence="5" id="KW-0560">Oxidoreductase</keyword>
<dbReference type="InterPro" id="IPR013786">
    <property type="entry name" value="AcylCoA_DH/ox_N"/>
</dbReference>
<dbReference type="Pfam" id="PF00441">
    <property type="entry name" value="Acyl-CoA_dh_1"/>
    <property type="match status" value="1"/>
</dbReference>
<dbReference type="InterPro" id="IPR036250">
    <property type="entry name" value="AcylCo_DH-like_C"/>
</dbReference>
<evidence type="ECO:0000256" key="5">
    <source>
        <dbReference type="ARBA" id="ARBA00023002"/>
    </source>
</evidence>
<feature type="domain" description="Acyl-CoA dehydrogenase/oxidase N-terminal" evidence="7">
    <location>
        <begin position="6"/>
        <end position="119"/>
    </location>
</feature>
<evidence type="ECO:0000259" key="7">
    <source>
        <dbReference type="Pfam" id="PF02771"/>
    </source>
</evidence>
<dbReference type="InterPro" id="IPR009100">
    <property type="entry name" value="AcylCoA_DH/oxidase_NM_dom_sf"/>
</dbReference>
<comment type="caution">
    <text evidence="8">The sequence shown here is derived from an EMBL/GenBank/DDBJ whole genome shotgun (WGS) entry which is preliminary data.</text>
</comment>
<dbReference type="InterPro" id="IPR009075">
    <property type="entry name" value="AcylCo_DH/oxidase_C"/>
</dbReference>
<keyword evidence="4" id="KW-0274">FAD</keyword>
<name>A0ABX1SDF0_9PSEU</name>
<dbReference type="Pfam" id="PF02771">
    <property type="entry name" value="Acyl-CoA_dh_N"/>
    <property type="match status" value="1"/>
</dbReference>
<dbReference type="PANTHER" id="PTHR43884">
    <property type="entry name" value="ACYL-COA DEHYDROGENASE"/>
    <property type="match status" value="1"/>
</dbReference>
<keyword evidence="3" id="KW-0285">Flavoprotein</keyword>
<keyword evidence="9" id="KW-1185">Reference proteome</keyword>
<dbReference type="EMBL" id="JAAXLA010000020">
    <property type="protein sequence ID" value="NMH98218.1"/>
    <property type="molecule type" value="Genomic_DNA"/>
</dbReference>
<accession>A0ABX1SDF0</accession>
<evidence type="ECO:0000256" key="2">
    <source>
        <dbReference type="ARBA" id="ARBA00009347"/>
    </source>
</evidence>
<dbReference type="Gene3D" id="1.20.140.10">
    <property type="entry name" value="Butyryl-CoA Dehydrogenase, subunit A, domain 3"/>
    <property type="match status" value="1"/>
</dbReference>
<dbReference type="SUPFAM" id="SSF56645">
    <property type="entry name" value="Acyl-CoA dehydrogenase NM domain-like"/>
    <property type="match status" value="1"/>
</dbReference>
<evidence type="ECO:0000313" key="9">
    <source>
        <dbReference type="Proteomes" id="UP000820669"/>
    </source>
</evidence>
<dbReference type="SUPFAM" id="SSF47203">
    <property type="entry name" value="Acyl-CoA dehydrogenase C-terminal domain-like"/>
    <property type="match status" value="1"/>
</dbReference>
<dbReference type="Proteomes" id="UP000820669">
    <property type="component" value="Unassembled WGS sequence"/>
</dbReference>